<evidence type="ECO:0000256" key="3">
    <source>
        <dbReference type="SAM" id="MobiDB-lite"/>
    </source>
</evidence>
<dbReference type="InterPro" id="IPR013935">
    <property type="entry name" value="Trs120_TRAPPC9"/>
</dbReference>
<dbReference type="EMBL" id="JADNYJ010000005">
    <property type="protein sequence ID" value="KAF8910953.1"/>
    <property type="molecule type" value="Genomic_DNA"/>
</dbReference>
<gene>
    <name evidence="8" type="ORF">CPB84DRAFT_1833808</name>
</gene>
<evidence type="ECO:0000256" key="2">
    <source>
        <dbReference type="ARBA" id="ARBA00023034"/>
    </source>
</evidence>
<organism evidence="8 9">
    <name type="scientific">Gymnopilus junonius</name>
    <name type="common">Spectacular rustgill mushroom</name>
    <name type="synonym">Gymnopilus spectabilis subsp. junonius</name>
    <dbReference type="NCBI Taxonomy" id="109634"/>
    <lineage>
        <taxon>Eukaryota</taxon>
        <taxon>Fungi</taxon>
        <taxon>Dikarya</taxon>
        <taxon>Basidiomycota</taxon>
        <taxon>Agaricomycotina</taxon>
        <taxon>Agaricomycetes</taxon>
        <taxon>Agaricomycetidae</taxon>
        <taxon>Agaricales</taxon>
        <taxon>Agaricineae</taxon>
        <taxon>Hymenogastraceae</taxon>
        <taxon>Gymnopilus</taxon>
    </lineage>
</organism>
<dbReference type="AlphaFoldDB" id="A0A9P5TTB1"/>
<evidence type="ECO:0000259" key="7">
    <source>
        <dbReference type="Pfam" id="PF26282"/>
    </source>
</evidence>
<dbReference type="PANTHER" id="PTHR21512">
    <property type="entry name" value="TRAFFICKING PROTEIN PARTICLE COMPLEX SUBUNIT 9"/>
    <property type="match status" value="1"/>
</dbReference>
<dbReference type="Pfam" id="PF26254">
    <property type="entry name" value="Ig_TRAPPC9-Trs120_1st"/>
    <property type="match status" value="1"/>
</dbReference>
<evidence type="ECO:0000313" key="8">
    <source>
        <dbReference type="EMBL" id="KAF8910953.1"/>
    </source>
</evidence>
<evidence type="ECO:0000313" key="9">
    <source>
        <dbReference type="Proteomes" id="UP000724874"/>
    </source>
</evidence>
<dbReference type="Pfam" id="PF26280">
    <property type="entry name" value="Ig_TRAPPC9-Trs120_2nd"/>
    <property type="match status" value="1"/>
</dbReference>
<dbReference type="InterPro" id="IPR058563">
    <property type="entry name" value="Trs120_TRAPPC9_N"/>
</dbReference>
<dbReference type="GO" id="GO:0005802">
    <property type="term" value="C:trans-Golgi network"/>
    <property type="evidence" value="ECO:0007669"/>
    <property type="project" value="TreeGrafter"/>
</dbReference>
<feature type="domain" description="Trs120/TRAPPC9 first Ig-like" evidence="6">
    <location>
        <begin position="692"/>
        <end position="894"/>
    </location>
</feature>
<keyword evidence="9" id="KW-1185">Reference proteome</keyword>
<comment type="subcellular location">
    <subcellularLocation>
        <location evidence="1">Golgi apparatus</location>
    </subcellularLocation>
</comment>
<feature type="domain" description="Trs120/TRAPPC9 third Ig-like" evidence="7">
    <location>
        <begin position="1067"/>
        <end position="1209"/>
    </location>
</feature>
<dbReference type="InterPro" id="IPR058564">
    <property type="entry name" value="TPR_TRAPPC9_Trs120"/>
</dbReference>
<dbReference type="Proteomes" id="UP000724874">
    <property type="component" value="Unassembled WGS sequence"/>
</dbReference>
<feature type="region of interest" description="Disordered" evidence="3">
    <location>
        <begin position="221"/>
        <end position="280"/>
    </location>
</feature>
<feature type="compositionally biased region" description="Low complexity" evidence="3">
    <location>
        <begin position="252"/>
        <end position="268"/>
    </location>
</feature>
<dbReference type="Pfam" id="PF26282">
    <property type="entry name" value="Ig_TRAPPC9-Trs120_3rd"/>
    <property type="match status" value="1"/>
</dbReference>
<feature type="domain" description="Trs120/TRAPPC9 TPR region" evidence="5">
    <location>
        <begin position="365"/>
        <end position="678"/>
    </location>
</feature>
<feature type="domain" description="Trs120/TRAPPC9 N-terminal" evidence="4">
    <location>
        <begin position="9"/>
        <end position="344"/>
    </location>
</feature>
<dbReference type="PANTHER" id="PTHR21512:SF5">
    <property type="entry name" value="TRAFFICKING PROTEIN PARTICLE COMPLEX SUBUNIT 9"/>
    <property type="match status" value="1"/>
</dbReference>
<evidence type="ECO:0000259" key="6">
    <source>
        <dbReference type="Pfam" id="PF26254"/>
    </source>
</evidence>
<feature type="compositionally biased region" description="Polar residues" evidence="3">
    <location>
        <begin position="221"/>
        <end position="247"/>
    </location>
</feature>
<proteinExistence type="predicted"/>
<name>A0A9P5TTB1_GYMJU</name>
<dbReference type="InterPro" id="IPR058567">
    <property type="entry name" value="Ig_TRAPPC9_Trs120_3rd"/>
</dbReference>
<sequence>MDTHPFASLAHVRILLIPVGLIPQSLFETYANEIRNFESLRLAEIPADTRDGRAARFLPNALSRGNLHLSFPSHPPPFSHSQLSLIRPSHFPLAVIGVASCSQTDSLKSLHSQFNAALIDIFPSSSTYPLVKNCFAFEEGEGNINLDLNDNFPGLVVVPQITNRKLHIGTLLGVLCSQILSEFEVLVKALETPLGNEYLNASLMPLLPPLSELPSSLSAISKTDSPTHLPSFNSQPDMSRPSFNLSAAPTLRRNASSTTTTPTNRQSTLGIQTQKKRLSTIGTSSSHGRLYKMLGDFFLLAGRTEDAAVWYNEAIQLFRGSHDPLWYACTLEGLATLTIIEAWSAGHGLNNSASAVKEPWTDVSDRLQQAINLYQKTPAPETELMHSLHAFLYCGCVLRQTSLFFSVWSAKGWGPLAFTTMLQPGPEPNLPPTLTFENGDEFLTLERLSSVTGITRASIAAVLAQLHGPWLLHLGQRERINILEITASFYACLGYQRKEAYILREVLGCLLDLMVCGREEDGYSQPSTVPQSAGLGIHNVHPVPGSNWGSVGVRITESSEGNESVLRLLKHVCRVLGINLEAVALVEGSKRPNSEQMPSLSDYDEDIVQELHEPVGWPELQVGVVREAVAVAEALPDFPVVAQFALSSLKTLQSVLTPADQYHLYATASRALVTARRRGDSRAVEYWSGRPIVSISLAPLPAIRVPVGKPRSIQNRIGDLRPLVQGIVDPFLYNPRKAAAGKGKSLVVQNEVLEFVITLQNPYIFDLELQEISLSTSGVPFESEPLHTIVPANTLHQIVLSGKANATGILTVRGCFVQAPGGTLREYFLPLYTAEEEERLARKKRAIHSENGRSKYSGLHCYPWSKVHQHANRKSTEGPNESQFRFLECKVVPEQPLLRIRRSSVTHGALMLYDGEQSTIRLTLENVSPIAVDFLHLAFEDSTIEPAQKALADGNLSVFETYETEYNLIHNPVFSWDLKEAKSIAPNQNVTLTLGCFGKVGCTSGIIHISYSNSKAPDLQDSDVFYIRQVSYPLMVTVYHMLECSNLDLLQFPSYPTPLRRSNNSENARLSSLQSEDDAGWCLFSIEVRNTYGSPFDVTLVRTQDGETAASLTTTIPPGSASRLVIPIKKIFLTGEVLSKPIPTLSDRQFVVTQSDLSQSELKTQRELFWYREELFNCVKGLWRETGGMRTGELSFRAERMTLPMLEVFRLEIAHVSLSLESSTSPDKGSTQRTGSRYYPQVNEFIQLRTTITNLTCKTICS</sequence>
<evidence type="ECO:0000259" key="5">
    <source>
        <dbReference type="Pfam" id="PF26251"/>
    </source>
</evidence>
<dbReference type="Pfam" id="PF08626">
    <property type="entry name" value="TRAPPC9-Trs120"/>
    <property type="match status" value="1"/>
</dbReference>
<dbReference type="InterPro" id="IPR058565">
    <property type="entry name" value="Ig_TRAPPC9_Trs120_1st"/>
</dbReference>
<comment type="caution">
    <text evidence="8">The sequence shown here is derived from an EMBL/GenBank/DDBJ whole genome shotgun (WGS) entry which is preliminary data.</text>
</comment>
<reference evidence="8" key="1">
    <citation type="submission" date="2020-11" db="EMBL/GenBank/DDBJ databases">
        <authorList>
            <consortium name="DOE Joint Genome Institute"/>
            <person name="Ahrendt S."/>
            <person name="Riley R."/>
            <person name="Andreopoulos W."/>
            <person name="LaButti K."/>
            <person name="Pangilinan J."/>
            <person name="Ruiz-duenas F.J."/>
            <person name="Barrasa J.M."/>
            <person name="Sanchez-Garcia M."/>
            <person name="Camarero S."/>
            <person name="Miyauchi S."/>
            <person name="Serrano A."/>
            <person name="Linde D."/>
            <person name="Babiker R."/>
            <person name="Drula E."/>
            <person name="Ayuso-Fernandez I."/>
            <person name="Pacheco R."/>
            <person name="Padilla G."/>
            <person name="Ferreira P."/>
            <person name="Barriuso J."/>
            <person name="Kellner H."/>
            <person name="Castanera R."/>
            <person name="Alfaro M."/>
            <person name="Ramirez L."/>
            <person name="Pisabarro A.G."/>
            <person name="Kuo A."/>
            <person name="Tritt A."/>
            <person name="Lipzen A."/>
            <person name="He G."/>
            <person name="Yan M."/>
            <person name="Ng V."/>
            <person name="Cullen D."/>
            <person name="Martin F."/>
            <person name="Rosso M.-N."/>
            <person name="Henrissat B."/>
            <person name="Hibbett D."/>
            <person name="Martinez A.T."/>
            <person name="Grigoriev I.V."/>
        </authorList>
    </citation>
    <scope>NUCLEOTIDE SEQUENCE</scope>
    <source>
        <strain evidence="8">AH 44721</strain>
    </source>
</reference>
<protein>
    <submittedName>
        <fullName evidence="8">Transport protein particle complex subunit</fullName>
    </submittedName>
</protein>
<accession>A0A9P5TTB1</accession>
<dbReference type="Pfam" id="PF26251">
    <property type="entry name" value="TPR_TRAPPC9-Trs120"/>
    <property type="match status" value="1"/>
</dbReference>
<dbReference type="OrthoDB" id="27962at2759"/>
<evidence type="ECO:0000256" key="1">
    <source>
        <dbReference type="ARBA" id="ARBA00004555"/>
    </source>
</evidence>
<evidence type="ECO:0000259" key="4">
    <source>
        <dbReference type="Pfam" id="PF08626"/>
    </source>
</evidence>
<keyword evidence="2" id="KW-0333">Golgi apparatus</keyword>